<organism evidence="1 2">
    <name type="scientific">Caballeronia mineralivorans PML1(12)</name>
    <dbReference type="NCBI Taxonomy" id="908627"/>
    <lineage>
        <taxon>Bacteria</taxon>
        <taxon>Pseudomonadati</taxon>
        <taxon>Pseudomonadota</taxon>
        <taxon>Betaproteobacteria</taxon>
        <taxon>Burkholderiales</taxon>
        <taxon>Burkholderiaceae</taxon>
        <taxon>Caballeronia</taxon>
    </lineage>
</organism>
<dbReference type="PATRIC" id="fig|908627.4.peg.7527"/>
<reference evidence="1 2" key="1">
    <citation type="journal article" date="2015" name="Genome Announc.">
        <title>Draft Genome Sequence of Burkholderia sp. Strain PML1(12), an Ectomycorrhizosphere-Inhabiting Bacterium with Effective Mineral-Weathering Ability.</title>
        <authorList>
            <person name="Uroz S."/>
            <person name="Oger P."/>
        </authorList>
    </citation>
    <scope>NUCLEOTIDE SEQUENCE [LARGE SCALE GENOMIC DNA]</scope>
    <source>
        <strain evidence="2">PML1(12)</strain>
    </source>
</reference>
<comment type="caution">
    <text evidence="1">The sequence shown here is derived from an EMBL/GenBank/DDBJ whole genome shotgun (WGS) entry which is preliminary data.</text>
</comment>
<protein>
    <submittedName>
        <fullName evidence="1">Uncharacterized protein</fullName>
    </submittedName>
</protein>
<accession>A0A0J1CN67</accession>
<keyword evidence="2" id="KW-1185">Reference proteome</keyword>
<dbReference type="EMBL" id="AEJF01000199">
    <property type="protein sequence ID" value="KLU21841.1"/>
    <property type="molecule type" value="Genomic_DNA"/>
</dbReference>
<dbReference type="AlphaFoldDB" id="A0A0J1CN67"/>
<proteinExistence type="predicted"/>
<dbReference type="Proteomes" id="UP000035963">
    <property type="component" value="Unassembled WGS sequence"/>
</dbReference>
<gene>
    <name evidence="1" type="ORF">EOS_33640</name>
</gene>
<name>A0A0J1CN67_9BURK</name>
<evidence type="ECO:0000313" key="1">
    <source>
        <dbReference type="EMBL" id="KLU21841.1"/>
    </source>
</evidence>
<evidence type="ECO:0000313" key="2">
    <source>
        <dbReference type="Proteomes" id="UP000035963"/>
    </source>
</evidence>
<sequence>MLEQLFFLPSVGNDSLVRHFGFDREKLEKALSPKNVASMLFTAEALRQFIQPDVRAKLS</sequence>